<sequence>MCGVFLQVRWEDISHCSCSAEGFQLFRSHTKIQKFSGHPGSVRCMVFTDDGNYILSSAISERYIALWKLDGGKNQSACCFLAMDHLAVFLDSRCVDAGDVDVSGLYVVAISEMGICYFCVFSVVWPYVSQVGSRIQMFVECARPCKRRRCHTSNSQGSRLSSPKEKTSNSAIVPDEVMADDVANDKRGAQAKEEKGEIISGG</sequence>
<feature type="region of interest" description="Disordered" evidence="2">
    <location>
        <begin position="149"/>
        <end position="202"/>
    </location>
</feature>
<feature type="compositionally biased region" description="Polar residues" evidence="2">
    <location>
        <begin position="152"/>
        <end position="161"/>
    </location>
</feature>
<name>A0A7J0HFH7_9ERIC</name>
<reference evidence="3 4" key="1">
    <citation type="submission" date="2019-07" db="EMBL/GenBank/DDBJ databases">
        <title>De Novo Assembly of kiwifruit Actinidia rufa.</title>
        <authorList>
            <person name="Sugita-Konishi S."/>
            <person name="Sato K."/>
            <person name="Mori E."/>
            <person name="Abe Y."/>
            <person name="Kisaki G."/>
            <person name="Hamano K."/>
            <person name="Suezawa K."/>
            <person name="Otani M."/>
            <person name="Fukuda T."/>
            <person name="Manabe T."/>
            <person name="Gomi K."/>
            <person name="Tabuchi M."/>
            <person name="Akimitsu K."/>
            <person name="Kataoka I."/>
        </authorList>
    </citation>
    <scope>NUCLEOTIDE SEQUENCE [LARGE SCALE GENOMIC DNA]</scope>
    <source>
        <strain evidence="4">cv. Fuchu</strain>
    </source>
</reference>
<organism evidence="3 4">
    <name type="scientific">Actinidia rufa</name>
    <dbReference type="NCBI Taxonomy" id="165716"/>
    <lineage>
        <taxon>Eukaryota</taxon>
        <taxon>Viridiplantae</taxon>
        <taxon>Streptophyta</taxon>
        <taxon>Embryophyta</taxon>
        <taxon>Tracheophyta</taxon>
        <taxon>Spermatophyta</taxon>
        <taxon>Magnoliopsida</taxon>
        <taxon>eudicotyledons</taxon>
        <taxon>Gunneridae</taxon>
        <taxon>Pentapetalae</taxon>
        <taxon>asterids</taxon>
        <taxon>Ericales</taxon>
        <taxon>Actinidiaceae</taxon>
        <taxon>Actinidia</taxon>
    </lineage>
</organism>
<dbReference type="Proteomes" id="UP000585474">
    <property type="component" value="Unassembled WGS sequence"/>
</dbReference>
<dbReference type="SUPFAM" id="SSF50978">
    <property type="entry name" value="WD40 repeat-like"/>
    <property type="match status" value="1"/>
</dbReference>
<dbReference type="OrthoDB" id="30195at2759"/>
<dbReference type="InterPro" id="IPR001680">
    <property type="entry name" value="WD40_rpt"/>
</dbReference>
<evidence type="ECO:0000313" key="4">
    <source>
        <dbReference type="Proteomes" id="UP000585474"/>
    </source>
</evidence>
<gene>
    <name evidence="3" type="ORF">Acr_29g0008770</name>
</gene>
<protein>
    <submittedName>
        <fullName evidence="3">Transducin family protein</fullName>
    </submittedName>
</protein>
<evidence type="ECO:0000313" key="3">
    <source>
        <dbReference type="EMBL" id="GFZ21715.1"/>
    </source>
</evidence>
<dbReference type="InterPro" id="IPR015943">
    <property type="entry name" value="WD40/YVTN_repeat-like_dom_sf"/>
</dbReference>
<keyword evidence="4" id="KW-1185">Reference proteome</keyword>
<feature type="compositionally biased region" description="Basic and acidic residues" evidence="2">
    <location>
        <begin position="183"/>
        <end position="202"/>
    </location>
</feature>
<dbReference type="PANTHER" id="PTHR45290:SF1">
    <property type="entry name" value="OS03G0300300 PROTEIN"/>
    <property type="match status" value="1"/>
</dbReference>
<dbReference type="EMBL" id="BJWL01000029">
    <property type="protein sequence ID" value="GFZ21715.1"/>
    <property type="molecule type" value="Genomic_DNA"/>
</dbReference>
<keyword evidence="1" id="KW-0853">WD repeat</keyword>
<dbReference type="PROSITE" id="PS50082">
    <property type="entry name" value="WD_REPEATS_2"/>
    <property type="match status" value="1"/>
</dbReference>
<dbReference type="Gene3D" id="2.130.10.10">
    <property type="entry name" value="YVTN repeat-like/Quinoprotein amine dehydrogenase"/>
    <property type="match status" value="1"/>
</dbReference>
<dbReference type="AlphaFoldDB" id="A0A7J0HFH7"/>
<dbReference type="PANTHER" id="PTHR45290">
    <property type="entry name" value="OS03G0300300 PROTEIN"/>
    <property type="match status" value="1"/>
</dbReference>
<feature type="repeat" description="WD" evidence="1">
    <location>
        <begin position="35"/>
        <end position="77"/>
    </location>
</feature>
<dbReference type="SMART" id="SM00320">
    <property type="entry name" value="WD40"/>
    <property type="match status" value="1"/>
</dbReference>
<evidence type="ECO:0000256" key="2">
    <source>
        <dbReference type="SAM" id="MobiDB-lite"/>
    </source>
</evidence>
<comment type="caution">
    <text evidence="3">The sequence shown here is derived from an EMBL/GenBank/DDBJ whole genome shotgun (WGS) entry which is preliminary data.</text>
</comment>
<accession>A0A7J0HFH7</accession>
<evidence type="ECO:0000256" key="1">
    <source>
        <dbReference type="PROSITE-ProRule" id="PRU00221"/>
    </source>
</evidence>
<dbReference type="InterPro" id="IPR036322">
    <property type="entry name" value="WD40_repeat_dom_sf"/>
</dbReference>
<proteinExistence type="predicted"/>